<comment type="caution">
    <text evidence="1">The sequence shown here is derived from an EMBL/GenBank/DDBJ whole genome shotgun (WGS) entry which is preliminary data.</text>
</comment>
<evidence type="ECO:0000313" key="2">
    <source>
        <dbReference type="Proteomes" id="UP001162135"/>
    </source>
</evidence>
<organism evidence="1 2">
    <name type="scientific">Salinicola acroporae</name>
    <dbReference type="NCBI Taxonomy" id="1541440"/>
    <lineage>
        <taxon>Bacteria</taxon>
        <taxon>Pseudomonadati</taxon>
        <taxon>Pseudomonadota</taxon>
        <taxon>Gammaproteobacteria</taxon>
        <taxon>Oceanospirillales</taxon>
        <taxon>Halomonadaceae</taxon>
        <taxon>Salinicola</taxon>
    </lineage>
</organism>
<dbReference type="Proteomes" id="UP001162135">
    <property type="component" value="Unassembled WGS sequence"/>
</dbReference>
<dbReference type="EMBL" id="PGFS01000001">
    <property type="protein sequence ID" value="MDH4572946.1"/>
    <property type="molecule type" value="Genomic_DNA"/>
</dbReference>
<name>A0ABT6I5V6_9GAMM</name>
<sequence length="66" mass="7242">MHISLTPMRDTPFNAGKTYIKFLDNAAMGSVGLYSARSPYREIVSHGEDGLLVEDTPKPGVRRCSS</sequence>
<gene>
    <name evidence="1" type="ORF">CUR86_11105</name>
</gene>
<keyword evidence="2" id="KW-1185">Reference proteome</keyword>
<reference evidence="1" key="2">
    <citation type="submission" date="2017-11" db="EMBL/GenBank/DDBJ databases">
        <authorList>
            <person name="Das S.K."/>
        </authorList>
    </citation>
    <scope>NUCLEOTIDE SEQUENCE</scope>
    <source>
        <strain evidence="1">S4-41</strain>
    </source>
</reference>
<protein>
    <submittedName>
        <fullName evidence="1">Uncharacterized protein</fullName>
    </submittedName>
</protein>
<accession>A0ABT6I5V6</accession>
<reference evidence="1" key="1">
    <citation type="journal article" date="2015" name="Antonie Van Leeuwenhoek">
        <title>Comparative 16S rRNA signatures and multilocus sequence analysis for the genus Salinicola and description of Salinicola acroporae sp. nov., isolated from coral Acropora digitifera.</title>
        <authorList>
            <person name="Lepcha R.T."/>
            <person name="Poddar A."/>
            <person name="Schumann P."/>
            <person name="Das S.K."/>
        </authorList>
    </citation>
    <scope>NUCLEOTIDE SEQUENCE</scope>
    <source>
        <strain evidence="1">S4-41</strain>
    </source>
</reference>
<proteinExistence type="predicted"/>
<dbReference type="RefSeq" id="WP_280337976.1">
    <property type="nucleotide sequence ID" value="NZ_PGFS01000001.1"/>
</dbReference>
<evidence type="ECO:0000313" key="1">
    <source>
        <dbReference type="EMBL" id="MDH4572946.1"/>
    </source>
</evidence>